<dbReference type="Pfam" id="PF11961">
    <property type="entry name" value="DUF3475"/>
    <property type="match status" value="1"/>
</dbReference>
<protein>
    <submittedName>
        <fullName evidence="3">TSA: Wollemia nobilis Ref_Wollemi_Transcript_2433_2431 transcribed RNA sequence</fullName>
    </submittedName>
</protein>
<feature type="domain" description="DUF668" evidence="1">
    <location>
        <begin position="426"/>
        <end position="517"/>
    </location>
</feature>
<sequence length="591" mass="66591">MVLESWLNRLGSHVSHMFTTAVKRAGKHKAKSEKGAEIGVLAFEVANLMSKQVQLWKSLSDQEIVRLRTEVVTLPGVRKVVSNDENFLLGLACAEKLDNLTVLAEAVARLGKKCKDTAMQGFEHVYDDLLCNKIDVRGLVFSLKEMEAKIKKMEKYISATTNLYQELEVLADLEQTLRRVQGGDEGARGKDSLHSVQQKVNWQRQEIKYLREISLWNRTYDAVVGLLARAIFTVYARIRFIFGAQQLELFSRNGDLSHFSATFESNFPRSLSVSASGPYPVERKEIRFASGPLQRCPIEMNSGRRSGPVLNRLGSNKVWQDKERHSFVGSLQSFVVENGGRWGSNNPARASHGESLISFSSKLAQGSCNVNMNDSHRKTLQSENGFHPVSASRNGPGNNNIDTHNTHSMRSLVGSKFRLLIAPSSTLGGAALALHYANVIIVIEKLVRFPQLIGPDARDDLYQMLPTSVRVALRNRLRSCAKNIAPSMYNAALAADWSDALDRILEWLAPLAHNMIRWQSERNFEQQHLVPRTNVLLLQTLYFANQVKTELAITELLVGLNYICRYEQEIRANALMECTNHDYDEYLEWSI</sequence>
<evidence type="ECO:0000259" key="1">
    <source>
        <dbReference type="Pfam" id="PF05003"/>
    </source>
</evidence>
<evidence type="ECO:0000259" key="2">
    <source>
        <dbReference type="Pfam" id="PF11961"/>
    </source>
</evidence>
<dbReference type="InterPro" id="IPR007700">
    <property type="entry name" value="DUF668"/>
</dbReference>
<dbReference type="EMBL" id="GCHU01002414">
    <property type="protein sequence ID" value="JAG89264.1"/>
    <property type="molecule type" value="Transcribed_RNA"/>
</dbReference>
<dbReference type="AlphaFoldDB" id="A0A0C9RYS0"/>
<organism evidence="3">
    <name type="scientific">Wollemia nobilis</name>
    <dbReference type="NCBI Taxonomy" id="56998"/>
    <lineage>
        <taxon>Eukaryota</taxon>
        <taxon>Viridiplantae</taxon>
        <taxon>Streptophyta</taxon>
        <taxon>Embryophyta</taxon>
        <taxon>Tracheophyta</taxon>
        <taxon>Spermatophyta</taxon>
        <taxon>Pinopsida</taxon>
        <taxon>Pinidae</taxon>
        <taxon>Conifers II</taxon>
        <taxon>Araucariales</taxon>
        <taxon>Araucariaceae</taxon>
        <taxon>Wollemia</taxon>
    </lineage>
</organism>
<dbReference type="PANTHER" id="PTHR31371">
    <property type="entry name" value="BNAC09G50660D PROTEIN"/>
    <property type="match status" value="1"/>
</dbReference>
<accession>A0A0C9RYS0</accession>
<feature type="domain" description="DUF3475" evidence="2">
    <location>
        <begin position="40"/>
        <end position="96"/>
    </location>
</feature>
<dbReference type="PANTHER" id="PTHR31371:SF20">
    <property type="entry name" value="OS12G0146500 PROTEIN"/>
    <property type="match status" value="1"/>
</dbReference>
<name>A0A0C9RYS0_9CONI</name>
<proteinExistence type="predicted"/>
<dbReference type="InterPro" id="IPR021864">
    <property type="entry name" value="DUF3475"/>
</dbReference>
<reference evidence="3" key="1">
    <citation type="submission" date="2015-02" db="EMBL/GenBank/DDBJ databases">
        <title>A transcriptome of Wollemia nobilis - a relic of Gondwana.</title>
        <authorList>
            <person name="Chia J.Y."/>
            <person name="Leong Y.S."/>
            <person name="Abdul Karim S."/>
            <person name="Wan Azmi N."/>
            <person name="Hercus R."/>
            <person name="Croft L."/>
        </authorList>
    </citation>
    <scope>NUCLEOTIDE SEQUENCE</scope>
    <source>
        <strain evidence="3">MaeBrown</strain>
        <tissue evidence="3">Leaf</tissue>
    </source>
</reference>
<dbReference type="GO" id="GO:0045927">
    <property type="term" value="P:positive regulation of growth"/>
    <property type="evidence" value="ECO:0007669"/>
    <property type="project" value="InterPro"/>
</dbReference>
<evidence type="ECO:0000313" key="3">
    <source>
        <dbReference type="EMBL" id="JAG89264.1"/>
    </source>
</evidence>
<dbReference type="Pfam" id="PF05003">
    <property type="entry name" value="DUF668"/>
    <property type="match status" value="1"/>
</dbReference>